<dbReference type="Gene3D" id="2.40.10.480">
    <property type="match status" value="4"/>
</dbReference>
<organism evidence="11 12">
    <name type="scientific">Salinirubellus salinus</name>
    <dbReference type="NCBI Taxonomy" id="1364945"/>
    <lineage>
        <taxon>Archaea</taxon>
        <taxon>Methanobacteriati</taxon>
        <taxon>Methanobacteriota</taxon>
        <taxon>Stenosarchaea group</taxon>
        <taxon>Halobacteria</taxon>
        <taxon>Halobacteriales</taxon>
        <taxon>Natronomonadaceae</taxon>
        <taxon>Salinirubellus</taxon>
    </lineage>
</organism>
<dbReference type="InterPro" id="IPR013783">
    <property type="entry name" value="Ig-like_fold"/>
</dbReference>
<evidence type="ECO:0000256" key="1">
    <source>
        <dbReference type="ARBA" id="ARBA00004138"/>
    </source>
</evidence>
<gene>
    <name evidence="11" type="ORF">N0B31_20110</name>
</gene>
<dbReference type="KEGG" id="ssai:N0B31_20110"/>
<feature type="domain" description="RapA2 cadherin-like" evidence="9">
    <location>
        <begin position="1888"/>
        <end position="1959"/>
    </location>
</feature>
<evidence type="ECO:0000256" key="5">
    <source>
        <dbReference type="ARBA" id="ARBA00023273"/>
    </source>
</evidence>
<feature type="domain" description="Pyrrolo-quinoline quinone repeat" evidence="8">
    <location>
        <begin position="1258"/>
        <end position="1410"/>
    </location>
</feature>
<evidence type="ECO:0000259" key="10">
    <source>
        <dbReference type="Pfam" id="PF22544"/>
    </source>
</evidence>
<evidence type="ECO:0000313" key="12">
    <source>
        <dbReference type="Proteomes" id="UP001057580"/>
    </source>
</evidence>
<dbReference type="GeneID" id="74944778"/>
<evidence type="ECO:0000256" key="6">
    <source>
        <dbReference type="SAM" id="MobiDB-lite"/>
    </source>
</evidence>
<keyword evidence="4" id="KW-0969">Cilium</keyword>
<dbReference type="Gene3D" id="2.40.128.630">
    <property type="match status" value="3"/>
</dbReference>
<dbReference type="Pfam" id="PF13360">
    <property type="entry name" value="PQQ_2"/>
    <property type="match status" value="5"/>
</dbReference>
<feature type="domain" description="RapA2 cadherin-like" evidence="9">
    <location>
        <begin position="2386"/>
        <end position="2457"/>
    </location>
</feature>
<dbReference type="EMBL" id="CP104003">
    <property type="protein sequence ID" value="UWM54410.1"/>
    <property type="molecule type" value="Genomic_DNA"/>
</dbReference>
<feature type="region of interest" description="Disordered" evidence="6">
    <location>
        <begin position="51"/>
        <end position="121"/>
    </location>
</feature>
<feature type="region of interest" description="Disordered" evidence="6">
    <location>
        <begin position="2418"/>
        <end position="2452"/>
    </location>
</feature>
<feature type="domain" description="RapA2 cadherin-like" evidence="9">
    <location>
        <begin position="1794"/>
        <end position="1860"/>
    </location>
</feature>
<feature type="domain" description="Pyrrolo-quinoline quinone repeat" evidence="8">
    <location>
        <begin position="229"/>
        <end position="460"/>
    </location>
</feature>
<feature type="region of interest" description="Disordered" evidence="6">
    <location>
        <begin position="1826"/>
        <end position="1850"/>
    </location>
</feature>
<dbReference type="Gene3D" id="2.60.40.10">
    <property type="entry name" value="Immunoglobulins"/>
    <property type="match status" value="7"/>
</dbReference>
<evidence type="ECO:0000259" key="9">
    <source>
        <dbReference type="Pfam" id="PF17803"/>
    </source>
</evidence>
<feature type="compositionally biased region" description="Polar residues" evidence="6">
    <location>
        <begin position="77"/>
        <end position="91"/>
    </location>
</feature>
<dbReference type="Gene3D" id="2.130.10.10">
    <property type="entry name" value="YVTN repeat-like/Quinoprotein amine dehydrogenase"/>
    <property type="match status" value="1"/>
</dbReference>
<feature type="domain" description="Pyrrolo-quinoline quinone repeat" evidence="8">
    <location>
        <begin position="844"/>
        <end position="955"/>
    </location>
</feature>
<feature type="region of interest" description="Disordered" evidence="6">
    <location>
        <begin position="1920"/>
        <end position="1952"/>
    </location>
</feature>
<dbReference type="Pfam" id="PF22544">
    <property type="entry name" value="HYDIN_VesB_CFA65-like_Ig"/>
    <property type="match status" value="2"/>
</dbReference>
<protein>
    <submittedName>
        <fullName evidence="11">Ig-like domain-containing protein</fullName>
    </submittedName>
</protein>
<dbReference type="InterPro" id="IPR015943">
    <property type="entry name" value="WD40/YVTN_repeat-like_dom_sf"/>
</dbReference>
<dbReference type="Gene3D" id="2.60.40.2810">
    <property type="match status" value="8"/>
</dbReference>
<feature type="domain" description="RapA2 cadherin-like" evidence="9">
    <location>
        <begin position="1986"/>
        <end position="2058"/>
    </location>
</feature>
<dbReference type="Proteomes" id="UP001057580">
    <property type="component" value="Chromosome"/>
</dbReference>
<feature type="compositionally biased region" description="Pro residues" evidence="6">
    <location>
        <begin position="3199"/>
        <end position="3222"/>
    </location>
</feature>
<comment type="subcellular location">
    <subcellularLocation>
        <location evidence="1">Cell projection</location>
        <location evidence="1">Cilium</location>
    </subcellularLocation>
    <subcellularLocation>
        <location evidence="2">Cytoplasm</location>
    </subcellularLocation>
</comment>
<feature type="compositionally biased region" description="Low complexity" evidence="6">
    <location>
        <begin position="3170"/>
        <end position="3189"/>
    </location>
</feature>
<keyword evidence="7" id="KW-0472">Membrane</keyword>
<feature type="domain" description="HYDIN/VesB/CFA65-like Ig-like" evidence="10">
    <location>
        <begin position="1690"/>
        <end position="1791"/>
    </location>
</feature>
<feature type="domain" description="RapA2 cadherin-like" evidence="9">
    <location>
        <begin position="2484"/>
        <end position="2556"/>
    </location>
</feature>
<feature type="domain" description="Pyrrolo-quinoline quinone repeat" evidence="8">
    <location>
        <begin position="634"/>
        <end position="760"/>
    </location>
</feature>
<evidence type="ECO:0000256" key="7">
    <source>
        <dbReference type="SAM" id="Phobius"/>
    </source>
</evidence>
<feature type="region of interest" description="Disordered" evidence="6">
    <location>
        <begin position="3163"/>
        <end position="3283"/>
    </location>
</feature>
<dbReference type="PANTHER" id="PTHR34512">
    <property type="entry name" value="CELL SURFACE PROTEIN"/>
    <property type="match status" value="1"/>
</dbReference>
<sequence>MPELSVRTSLLSFLGGAFDTLAPVTLAALVVLSVVVGPAGAALGTPALAADKRGPVGGDAVHTPTGDSRTVEETAVSLDTATVAGSSTTGPTLDADDWGTAGRDPGRTGANPNASGPQSDPDARWVYAFDGDTSDVPPVVADGLVFVPGQETLRTVDSNTGAQVWNLSGLDVDSVAVSEGVVVTTEVDYSGDEIRAYRATDGTELWNVTAFEADATVISDGTLYAARGEYLYTYDLQTGAAGWSVDVNDDVSLGLSAADGTVYATGRVNDRDYAVYALNASDGRERWQFEMEGPVTMPPVVGDGSVYVGAGSALRDQSTTDHDPKFYRLNATDGHVEWMFDLNTRPTGAAVADGSVYLASGNTVHALDASAGQRAWRHRLPASLDHGLSYVRTDARSPAVADGTVYAVNNRGHVVGLDGATGTRLWQYRLDGAATELAVADDRVYAHVLDGDRTRVYALEDSPFRFSGVGASATTVAPGEQFTVDVTVENVDSESRSYDLSLVADAPFPGDRWTLDRTNGTLAPGATTTLTFTAALPSAAAWNLSVQRRLESDLAAGPVTVDVVHAGPADAWPMGGFAANRTDANPDTDGPSRHFQEAWNVSNTDEDTTPVVADGSVFVVRHENRYSGGADVHTVTAYDTAAGTVQWEYNFTAENRVPSGSPAVVDGTVYVATTPYLFAEGAGAIEHGSVYAFDAATGTRTWKQSVSINVSTGDDHGPIVADGRVYVAGNVYEQNDYYENASVVALDAATGTPVWSYSNAEFRLQDSYRTYAAGEGYVFVTAMDEIETATYEDELHVFDAATGSLAWTTDSLGLGVDQDETPVVTDGLVFVVDESTNAAGEPAEELVALDVATGAEQWRFTPSSVQNYYGGGDDGWRLRKPAVHDGTLYVRQTAYSDRDANRLHRLDAATGTPNWNASTNFLSRIQVVDGVVYGAETTFDPGYTRLYSAEDGERLGHSGQGLSLSVVDGTVYAYDDWSGRFRALVEGGAIEFTDLSVDSGVAGVGENVTVTATATNVGTLAREYDVNLAVAPDESHYVYDYVGRTGTLAPGEHTTVSWTVKVQHRGDFVFTLQPNEGEDSLERFMYDRAGSATVAVGDAADGAVVDLGGPRSLAPDAGSWPTEGFDAGNAGGSSTTAPTAVGANVVDWTVDHSNEWSSGPTVAADTVFVGGRDDSGTESVFAYDATDGSLRWQYQTLDDVEVPPAYAGGHLYAVTAYGTLYQLDATTGERLWTFDVGDDGGLAVVDDVLYVAGEGPSEDRLYALNATTRERLWTFATPDSGYGMTTPAVVGGSVYLTSDDGHTYALDAATGTERWNRSIAGAGSRLHAPVVKDGVVYVDDAAYGSTDGSIYALDAADGSTVWRVPANVDGYTGASPALANGTLYLTADGAVRALDASTGDARWNTTVCAAAEHSLAAAGGVVYVPMADSTIRAYDADTGELVWRYGAYGEASFTPAVADGVLYTTGLENADDTYSLAALRGGTTDQPSALFEYTGLTVSDRNASTGESVTVEATVRNLGAAACPYTTNLSVDGSVVDTTNGTVGTGYDDEATVTFTHAFANTGTYDVTVADLPPVQVDVSEPSADPVVSPTTRDFGDVAVGETVDRYVQITNEGTETLYIDGATVGGTDDADYRILSGPQTNVYPGDSATVWLRFAPTASGTKTASLDVDTLFSGTVTATLTGVGVGPAEVDVSPASHEFGDVEVGNSTTTIVTVSNVGGSSLSFDGASLSGTAATAYGVTDGGGTTTIPAGGAHDVTVEFAPEFTGAADATLTLSTNDTDEPTVNVALSGTGTLVGQNRPPTVATDRYTVYAGEWLNVSAPDVLTNDADPDGDSFDASHHSAPDNGTLESFYASGGFEYRPDPGFTGTDSFVYRTQDSEGEYSAYTTVTIEVLPDPNRAPEAVDDSYSVHAGQWLNVSGPGRLANDHDPDGDSFDASHHGDTDNGTLHRSAQDGSFQYLPDDGFVGTDSYVYRVQDEAGEYSSFATVTIEVLPPTNRAPTAVPDTYTVRQGTWLNVSGPGRLTNDYDVDGDTFGASHHGSPSHGTLHRSAQDGSFEYLPDDGFVGTDSYVYRIRDAEGEYSSFATVTIEVLPSNRAPTVGPDHYATLAGEWLNVSGPGRLANDYDVDGDDFDASHHGDTDNGTLHRSAQDGSFQYLPDDGFVGTDSYVYRVRDDDGEYSTFGAVAIEVVDPATTAPVAVPDHYTVYEGRWLNVSGPGRLANDLDPNGDVFSASHHGDTDNGTLHRSAQDGSFQYRPDDGFVGTDSYVYRVRDEDSEYSSFATVTIEVLPDPNATANRAPVATADRYTVYEGEWLNVSGPGRLANDRDPDGDSFDASHHGDTDDGTLYRSAQDGSFEYLPDDGFVGIDSYVYRVRDEHGTYSAFETVTIEVLPDPNRPPQAVDDSYSVHAGEWLNVSGPGRLANDRDPDGDSFGASHHGDTDNGTLHRSAQDGSFQYLPDPGFVGTDSYVYRIRDAEGEYSSFATVTIEVLPPTNRAPTAVSDEYVVVQGETLTVDAPGRLANDYDVDGHTFDASHHSDPNNGTLHRSAQDGSFSYTPDPGFVGVDSYVYRIRDAEGEYSTFVPVTVTVVDASSSGVADVVVTPTDLEFGTVPAGGNATKTVTVANVGDRNLTVSGTALSGPNASAFEVVSGTGSAVLGYGGTHELTVAYAPTATGPAEATLTVLSDDPDEPEVEVTLGGTGEDADAPTVHDVAVTGAARDGSTVYANESVDFTVDATDATGTVDAVRVTLDARFTTFEETVDATYDAGTDDGTASKPIGSLDGGTESGSVEYDSATGDWTASIPTSRLPDDGAYDVVVTAVDDRGNRRTVAAADRVVVDRAVPNVPATVTRLNATAAAVTVAPDEPVRPGSLTLDVERPDGTVVPVALTDEGGHWNGTVTLAGEGQYGLVSAGADLAGNRGNDTATALVTTASTDANGTITVRLVPSGLFVRFTASQTVTDTFVTVTESDSPLAPLASEPSGVAFLDAEIGSQLSANLDHALVGVPVNRSRLASGTDVEDVTVRFYNETTGRWSDVPTTVENVTVDGTTDEYWVATVTHFSTYGAVASDRAPPTVTATIPSDGEELPAGTTAATLRVEYADALSGVETGRVGVLFDGALVTTDPATTVTSTFTEFEATGLTDGSTHTLEVVVVDRADNTHTETLTFTVGSESGDTGSPTTGDDTTPDGSDSDGRDPEPTPTPTPTPARTPAPEPTPTPTPAVTPTATPTVTVTVTTTPTPTTAVTPTASSTASPTAATATVTTTETGSPTAPTTATSAADGPGFGPWTALLGLLLGLLGLRRRTRRGRSEQP</sequence>
<dbReference type="GO" id="GO:0005737">
    <property type="term" value="C:cytoplasm"/>
    <property type="evidence" value="ECO:0007669"/>
    <property type="project" value="UniProtKB-SubCell"/>
</dbReference>
<dbReference type="Pfam" id="PF17963">
    <property type="entry name" value="Big_9"/>
    <property type="match status" value="1"/>
</dbReference>
<dbReference type="NCBIfam" id="NF012211">
    <property type="entry name" value="tand_rpt_95"/>
    <property type="match status" value="8"/>
</dbReference>
<dbReference type="SUPFAM" id="SSF50998">
    <property type="entry name" value="Quinoprotein alcohol dehydrogenase-like"/>
    <property type="match status" value="7"/>
</dbReference>
<evidence type="ECO:0000313" key="11">
    <source>
        <dbReference type="EMBL" id="UWM54410.1"/>
    </source>
</evidence>
<keyword evidence="12" id="KW-1185">Reference proteome</keyword>
<dbReference type="NCBIfam" id="NF012200">
    <property type="entry name" value="choice_anch_D"/>
    <property type="match status" value="3"/>
</dbReference>
<feature type="compositionally biased region" description="Basic and acidic residues" evidence="6">
    <location>
        <begin position="2324"/>
        <end position="2342"/>
    </location>
</feature>
<dbReference type="InterPro" id="IPR018391">
    <property type="entry name" value="PQQ_b-propeller_rpt"/>
</dbReference>
<feature type="compositionally biased region" description="Polar residues" evidence="6">
    <location>
        <begin position="2540"/>
        <end position="2552"/>
    </location>
</feature>
<dbReference type="Gene3D" id="2.140.10.10">
    <property type="entry name" value="Quinoprotein alcohol dehydrogenase-like superfamily"/>
    <property type="match status" value="1"/>
</dbReference>
<feature type="compositionally biased region" description="Basic and acidic residues" evidence="6">
    <location>
        <begin position="1925"/>
        <end position="1943"/>
    </location>
</feature>
<feature type="region of interest" description="Disordered" evidence="6">
    <location>
        <begin position="2531"/>
        <end position="2552"/>
    </location>
</feature>
<feature type="region of interest" description="Disordered" evidence="6">
    <location>
        <begin position="2769"/>
        <end position="2790"/>
    </location>
</feature>
<feature type="domain" description="RapA2 cadherin-like" evidence="9">
    <location>
        <begin position="2085"/>
        <end position="2156"/>
    </location>
</feature>
<keyword evidence="3" id="KW-0963">Cytoplasm</keyword>
<keyword evidence="7" id="KW-1133">Transmembrane helix</keyword>
<reference evidence="11" key="1">
    <citation type="submission" date="2022-09" db="EMBL/GenBank/DDBJ databases">
        <title>Diverse halophilic archaea isolated from saline environments.</title>
        <authorList>
            <person name="Cui H.-L."/>
        </authorList>
    </citation>
    <scope>NUCLEOTIDE SEQUENCE</scope>
    <source>
        <strain evidence="11">ZS-35-S2</strain>
    </source>
</reference>
<accession>A0A9E7R280</accession>
<evidence type="ECO:0000256" key="3">
    <source>
        <dbReference type="ARBA" id="ARBA00022490"/>
    </source>
</evidence>
<feature type="compositionally biased region" description="Polar residues" evidence="6">
    <location>
        <begin position="2442"/>
        <end position="2452"/>
    </location>
</feature>
<dbReference type="InterPro" id="IPR002372">
    <property type="entry name" value="PQQ_rpt_dom"/>
</dbReference>
<feature type="compositionally biased region" description="Low complexity" evidence="6">
    <location>
        <begin position="3223"/>
        <end position="3280"/>
    </location>
</feature>
<dbReference type="InterPro" id="IPR040853">
    <property type="entry name" value="RapA2_cadherin-like"/>
</dbReference>
<dbReference type="InterPro" id="IPR053879">
    <property type="entry name" value="HYDIN_VesB_CFA65-like_Ig"/>
</dbReference>
<feature type="domain" description="HYDIN/VesB/CFA65-like Ig-like" evidence="10">
    <location>
        <begin position="2602"/>
        <end position="2700"/>
    </location>
</feature>
<evidence type="ECO:0000256" key="2">
    <source>
        <dbReference type="ARBA" id="ARBA00004496"/>
    </source>
</evidence>
<keyword evidence="5" id="KW-0966">Cell projection</keyword>
<dbReference type="Pfam" id="PF17803">
    <property type="entry name" value="Cadherin_4"/>
    <property type="match status" value="6"/>
</dbReference>
<name>A0A9E7R280_9EURY</name>
<dbReference type="RefSeq" id="WP_260593430.1">
    <property type="nucleotide sequence ID" value="NZ_CP104003.1"/>
</dbReference>
<feature type="domain" description="Pyrrolo-quinoline quinone repeat" evidence="8">
    <location>
        <begin position="1148"/>
        <end position="1238"/>
    </location>
</feature>
<dbReference type="SMART" id="SM00564">
    <property type="entry name" value="PQQ"/>
    <property type="match status" value="20"/>
</dbReference>
<feature type="transmembrane region" description="Helical" evidence="7">
    <location>
        <begin position="3285"/>
        <end position="3301"/>
    </location>
</feature>
<feature type="region of interest" description="Disordered" evidence="6">
    <location>
        <begin position="2318"/>
        <end position="2348"/>
    </location>
</feature>
<dbReference type="InterPro" id="IPR011047">
    <property type="entry name" value="Quinoprotein_ADH-like_sf"/>
</dbReference>
<keyword evidence="7" id="KW-0812">Transmembrane</keyword>
<proteinExistence type="predicted"/>
<evidence type="ECO:0000256" key="4">
    <source>
        <dbReference type="ARBA" id="ARBA00023069"/>
    </source>
</evidence>
<dbReference type="PANTHER" id="PTHR34512:SF30">
    <property type="entry name" value="OUTER MEMBRANE PROTEIN ASSEMBLY FACTOR BAMB"/>
    <property type="match status" value="1"/>
</dbReference>
<evidence type="ECO:0000259" key="8">
    <source>
        <dbReference type="Pfam" id="PF13360"/>
    </source>
</evidence>